<dbReference type="Pfam" id="PF12758">
    <property type="entry name" value="DUF3813"/>
    <property type="match status" value="1"/>
</dbReference>
<organism evidence="1 2">
    <name type="scientific">Bacillus tequilensis</name>
    <dbReference type="NCBI Taxonomy" id="227866"/>
    <lineage>
        <taxon>Bacteria</taxon>
        <taxon>Bacillati</taxon>
        <taxon>Bacillota</taxon>
        <taxon>Bacilli</taxon>
        <taxon>Bacillales</taxon>
        <taxon>Bacillaceae</taxon>
        <taxon>Bacillus</taxon>
    </lineage>
</organism>
<reference evidence="1 2" key="1">
    <citation type="submission" date="2020-02" db="EMBL/GenBank/DDBJ databases">
        <title>Genome sequencing, annotation and comparative genomic analysis of Bacillus tequilensis EA-CB0015, an effective biological control agent against Pseudocercospora fijiensis in banana plants.</title>
        <authorList>
            <person name="Cuellar-Gaviria T.Z."/>
            <person name="Ju K.-S."/>
            <person name="Villegas-Escobar V."/>
        </authorList>
    </citation>
    <scope>NUCLEOTIDE SEQUENCE [LARGE SCALE GENOMIC DNA]</scope>
    <source>
        <strain evidence="1 2">EA-CB0015</strain>
    </source>
</reference>
<dbReference type="EMBL" id="CP048852">
    <property type="protein sequence ID" value="QIW79350.1"/>
    <property type="molecule type" value="Genomic_DNA"/>
</dbReference>
<dbReference type="InterPro" id="IPR024217">
    <property type="entry name" value="DUF3813"/>
</dbReference>
<keyword evidence="2" id="KW-1185">Reference proteome</keyword>
<name>A0A6H0WFM9_9BACI</name>
<dbReference type="RefSeq" id="WP_003233010.1">
    <property type="nucleotide sequence ID" value="NZ_CP048852.1"/>
</dbReference>
<evidence type="ECO:0000313" key="2">
    <source>
        <dbReference type="Proteomes" id="UP000501914"/>
    </source>
</evidence>
<dbReference type="GeneID" id="86874412"/>
<dbReference type="AlphaFoldDB" id="A0A6H0WFM9"/>
<dbReference type="Proteomes" id="UP000501914">
    <property type="component" value="Chromosome"/>
</dbReference>
<accession>A0A6H0WFM9</accession>
<proteinExistence type="predicted"/>
<gene>
    <name evidence="1" type="ORF">G4P54_05855</name>
</gene>
<protein>
    <submittedName>
        <fullName evidence="1">DUF3813 domain-containing protein</fullName>
    </submittedName>
</protein>
<dbReference type="KEGG" id="bteq:G4P54_05855"/>
<sequence length="65" mass="7458">MRNELFQQAKSFVQQAVMVTNGFEEGDQEQAILRAKNAVSSAYANSTDAERRQLHQFQNQLDKLQ</sequence>
<evidence type="ECO:0000313" key="1">
    <source>
        <dbReference type="EMBL" id="QIW79350.1"/>
    </source>
</evidence>